<accession>A0ABS4I5E4</accession>
<organism evidence="1 2">
    <name type="scientific">Paenibacillus aceris</name>
    <dbReference type="NCBI Taxonomy" id="869555"/>
    <lineage>
        <taxon>Bacteria</taxon>
        <taxon>Bacillati</taxon>
        <taxon>Bacillota</taxon>
        <taxon>Bacilli</taxon>
        <taxon>Bacillales</taxon>
        <taxon>Paenibacillaceae</taxon>
        <taxon>Paenibacillus</taxon>
    </lineage>
</organism>
<keyword evidence="2" id="KW-1185">Reference proteome</keyword>
<dbReference type="Proteomes" id="UP001519344">
    <property type="component" value="Unassembled WGS sequence"/>
</dbReference>
<proteinExistence type="predicted"/>
<evidence type="ECO:0000313" key="2">
    <source>
        <dbReference type="Proteomes" id="UP001519344"/>
    </source>
</evidence>
<reference evidence="1 2" key="1">
    <citation type="submission" date="2021-03" db="EMBL/GenBank/DDBJ databases">
        <title>Genomic Encyclopedia of Type Strains, Phase IV (KMG-IV): sequencing the most valuable type-strain genomes for metagenomic binning, comparative biology and taxonomic classification.</title>
        <authorList>
            <person name="Goeker M."/>
        </authorList>
    </citation>
    <scope>NUCLEOTIDE SEQUENCE [LARGE SCALE GENOMIC DNA]</scope>
    <source>
        <strain evidence="1 2">DSM 24950</strain>
    </source>
</reference>
<comment type="caution">
    <text evidence="1">The sequence shown here is derived from an EMBL/GenBank/DDBJ whole genome shotgun (WGS) entry which is preliminary data.</text>
</comment>
<name>A0ABS4I5E4_9BACL</name>
<protein>
    <submittedName>
        <fullName evidence="1">Uncharacterized protein</fullName>
    </submittedName>
</protein>
<evidence type="ECO:0000313" key="1">
    <source>
        <dbReference type="EMBL" id="MBP1966138.1"/>
    </source>
</evidence>
<gene>
    <name evidence="1" type="ORF">J2Z65_005397</name>
</gene>
<dbReference type="EMBL" id="JAGGKV010000019">
    <property type="protein sequence ID" value="MBP1966138.1"/>
    <property type="molecule type" value="Genomic_DNA"/>
</dbReference>
<sequence length="38" mass="4525">MQPDYLMICKRFQIFTCEYIAALDGWIMTLSYAEKMVT</sequence>